<dbReference type="Pfam" id="PF08464">
    <property type="entry name" value="Gemini_AC4_5_2"/>
    <property type="match status" value="1"/>
</dbReference>
<proteinExistence type="predicted"/>
<dbReference type="EMBL" id="KT444605">
    <property type="protein sequence ID" value="ALQ10804.1"/>
    <property type="molecule type" value="Genomic_DNA"/>
</dbReference>
<dbReference type="EMBL" id="KT444607">
    <property type="protein sequence ID" value="ALQ10813.1"/>
    <property type="molecule type" value="Genomic_DNA"/>
</dbReference>
<evidence type="ECO:0000313" key="2">
    <source>
        <dbReference type="EMBL" id="ALQ10788.1"/>
    </source>
</evidence>
<organism evidence="3">
    <name type="scientific">West African Asystasia virus 1</name>
    <dbReference type="NCBI Taxonomy" id="1046573"/>
    <lineage>
        <taxon>Viruses</taxon>
        <taxon>Monodnaviria</taxon>
        <taxon>Shotokuvirae</taxon>
        <taxon>Cressdnaviricota</taxon>
        <taxon>Repensiviricetes</taxon>
        <taxon>Geplafuvirales</taxon>
        <taxon>Geminiviridae</taxon>
        <taxon>Begomovirus</taxon>
        <taxon>Begomovirus asystasiaprimi</taxon>
    </lineage>
</organism>
<evidence type="ECO:0000313" key="4">
    <source>
        <dbReference type="EMBL" id="ALQ10813.1"/>
    </source>
</evidence>
<dbReference type="InterPro" id="IPR013671">
    <property type="entry name" value="Gemini_AC4/5_cons-dom"/>
</dbReference>
<evidence type="ECO:0000259" key="1">
    <source>
        <dbReference type="Pfam" id="PF08464"/>
    </source>
</evidence>
<dbReference type="EMBL" id="KT444601">
    <property type="protein sequence ID" value="ALQ10788.1"/>
    <property type="molecule type" value="Genomic_DNA"/>
</dbReference>
<evidence type="ECO:0000313" key="3">
    <source>
        <dbReference type="EMBL" id="ALQ10804.1"/>
    </source>
</evidence>
<reference evidence="2" key="1">
    <citation type="submission" date="2015-08" db="EMBL/GenBank/DDBJ databases">
        <title>First report of Soybean chlorotic blotch virus and West African Asystasia virus 1 infecting cassava and a wild cassava relative in Cameroon and Togo.</title>
        <authorList>
            <person name="Leke W.N."/>
            <person name="Mignouna D.B."/>
            <person name="Brown J.K."/>
            <person name="Fondong V.N."/>
        </authorList>
    </citation>
    <scope>NUCLEOTIDE SEQUENCE</scope>
    <source>
        <strain evidence="4">Cameroon-Asystasia-6</strain>
        <strain evidence="2">Nigeria-Asystasia-Ibadan-37-14</strain>
    </source>
</reference>
<accession>A0A182B119</accession>
<feature type="domain" description="Geminivirus AC4/5 conserved" evidence="1">
    <location>
        <begin position="1"/>
        <end position="43"/>
    </location>
</feature>
<protein>
    <submittedName>
        <fullName evidence="3">AC5</fullName>
    </submittedName>
</protein>
<reference evidence="3" key="2">
    <citation type="journal article" date="2016" name="New Dis. Rep.">
        <title>First report of Soybean chlorotic blotch virus and West African Asystasia virus 1 infecting cassava and a wild cassava relative in Cameroon and Togo.</title>
        <authorList>
            <person name="Leke W.N."/>
            <person name="Mignouna D.B."/>
            <person name="Brown J.K."/>
            <person name="Fondong V.N."/>
        </authorList>
    </citation>
    <scope>NUCLEOTIDE SEQUENCE</scope>
    <source>
        <strain evidence="3">CM-wild cassava-29-14</strain>
    </source>
</reference>
<sequence length="80" mass="9074">MFNIITLIERLNLTWTFTTTRDITTCILPVQSWFPIHGPVRPYSPSGDADIWYTGTRAVEVQAATYLGCGGRDHNICWTL</sequence>
<name>A0A182B119_9GEMI</name>